<dbReference type="SMART" id="SM00031">
    <property type="entry name" value="DED"/>
    <property type="match status" value="1"/>
</dbReference>
<reference evidence="3" key="1">
    <citation type="submission" date="2023-03" db="EMBL/GenBank/DDBJ databases">
        <authorList>
            <person name="Steffen K."/>
            <person name="Cardenas P."/>
        </authorList>
    </citation>
    <scope>NUCLEOTIDE SEQUENCE</scope>
</reference>
<feature type="non-terminal residue" evidence="3">
    <location>
        <position position="483"/>
    </location>
</feature>
<accession>A0AA35RAB9</accession>
<protein>
    <recommendedName>
        <fullName evidence="2">DED domain-containing protein</fullName>
    </recommendedName>
</protein>
<feature type="compositionally biased region" description="Low complexity" evidence="1">
    <location>
        <begin position="189"/>
        <end position="219"/>
    </location>
</feature>
<sequence length="483" mass="53153">MAEDSCATRDQPFRDLLLSVSKQLSESDNVEGLRYLADLGHSPSCSALELLKAMRNKGMFSPHFCSPLAELLRKIERHDLADEVMNKYVAVFPDQASPTVTERGRNGRRRRSATDPLPPFSKSTSSNLDSVSSGPTSLTQGFVEGQISGDHQCGGSLEHATTTSQSGLDAHEQGATPQDCPHIPPSKTSMSLRSISQSSQISHSYPNSYSSSNSSSYNSLNSATEAVLDRASTMLFHHVTANLTISLPRGQEFTNTSSAVHFEPVAQTLPSRIAPLSLVHPEHPGALEAIRVSEIYSDQEEGGYEERRDTLECPAAIASRHKKARQRRLQPLLAANESDSLHPEQKDLELSRTPRASLLLQDDTGDLENNMMTQGVGKEADSTNQLPAPEGAAIGGPRQANKPGLTCKEKQWKKCLNIFGKHKTKRNSGNAITWRVPRDDLGKPIWNHDEKRCISRSHKFELDTNLGRHNPKLLFQLYPYGES</sequence>
<dbReference type="EMBL" id="CASHTH010000738">
    <property type="protein sequence ID" value="CAI8006976.1"/>
    <property type="molecule type" value="Genomic_DNA"/>
</dbReference>
<organism evidence="3 4">
    <name type="scientific">Geodia barretti</name>
    <name type="common">Barrett's horny sponge</name>
    <dbReference type="NCBI Taxonomy" id="519541"/>
    <lineage>
        <taxon>Eukaryota</taxon>
        <taxon>Metazoa</taxon>
        <taxon>Porifera</taxon>
        <taxon>Demospongiae</taxon>
        <taxon>Heteroscleromorpha</taxon>
        <taxon>Tetractinellida</taxon>
        <taxon>Astrophorina</taxon>
        <taxon>Geodiidae</taxon>
        <taxon>Geodia</taxon>
    </lineage>
</organism>
<feature type="compositionally biased region" description="Polar residues" evidence="1">
    <location>
        <begin position="121"/>
        <end position="140"/>
    </location>
</feature>
<feature type="region of interest" description="Disordered" evidence="1">
    <location>
        <begin position="96"/>
        <end position="219"/>
    </location>
</feature>
<gene>
    <name evidence="3" type="ORF">GBAR_LOCUS4997</name>
</gene>
<dbReference type="InterPro" id="IPR001875">
    <property type="entry name" value="DED_dom"/>
</dbReference>
<dbReference type="PROSITE" id="PS50168">
    <property type="entry name" value="DED"/>
    <property type="match status" value="1"/>
</dbReference>
<dbReference type="SUPFAM" id="SSF47986">
    <property type="entry name" value="DEATH domain"/>
    <property type="match status" value="1"/>
</dbReference>
<evidence type="ECO:0000313" key="4">
    <source>
        <dbReference type="Proteomes" id="UP001174909"/>
    </source>
</evidence>
<dbReference type="Gene3D" id="1.10.533.10">
    <property type="entry name" value="Death Domain, Fas"/>
    <property type="match status" value="1"/>
</dbReference>
<keyword evidence="4" id="KW-1185">Reference proteome</keyword>
<proteinExistence type="predicted"/>
<comment type="caution">
    <text evidence="3">The sequence shown here is derived from an EMBL/GenBank/DDBJ whole genome shotgun (WGS) entry which is preliminary data.</text>
</comment>
<evidence type="ECO:0000259" key="2">
    <source>
        <dbReference type="PROSITE" id="PS50168"/>
    </source>
</evidence>
<dbReference type="InterPro" id="IPR011029">
    <property type="entry name" value="DEATH-like_dom_sf"/>
</dbReference>
<dbReference type="GO" id="GO:0042981">
    <property type="term" value="P:regulation of apoptotic process"/>
    <property type="evidence" value="ECO:0007669"/>
    <property type="project" value="InterPro"/>
</dbReference>
<dbReference type="AlphaFoldDB" id="A0AA35RAB9"/>
<dbReference type="Pfam" id="PF01335">
    <property type="entry name" value="DED"/>
    <property type="match status" value="1"/>
</dbReference>
<dbReference type="Proteomes" id="UP001174909">
    <property type="component" value="Unassembled WGS sequence"/>
</dbReference>
<feature type="domain" description="DED" evidence="2">
    <location>
        <begin position="12"/>
        <end position="86"/>
    </location>
</feature>
<evidence type="ECO:0000256" key="1">
    <source>
        <dbReference type="SAM" id="MobiDB-lite"/>
    </source>
</evidence>
<evidence type="ECO:0000313" key="3">
    <source>
        <dbReference type="EMBL" id="CAI8006976.1"/>
    </source>
</evidence>
<name>A0AA35RAB9_GEOBA</name>